<dbReference type="GO" id="GO:0005506">
    <property type="term" value="F:iron ion binding"/>
    <property type="evidence" value="ECO:0007669"/>
    <property type="project" value="InterPro"/>
</dbReference>
<dbReference type="PRINTS" id="PR00359">
    <property type="entry name" value="BP450"/>
</dbReference>
<dbReference type="Gene3D" id="1.10.630.10">
    <property type="entry name" value="Cytochrome P450"/>
    <property type="match status" value="1"/>
</dbReference>
<feature type="region of interest" description="Disordered" evidence="3">
    <location>
        <begin position="426"/>
        <end position="451"/>
    </location>
</feature>
<dbReference type="PANTHER" id="PTHR46696:SF1">
    <property type="entry name" value="CYTOCHROME P450 YJIB-RELATED"/>
    <property type="match status" value="1"/>
</dbReference>
<reference evidence="5" key="1">
    <citation type="submission" date="2016-10" db="EMBL/GenBank/DDBJ databases">
        <authorList>
            <person name="Varghese N."/>
            <person name="Submissions S."/>
        </authorList>
    </citation>
    <scope>NUCLEOTIDE SEQUENCE [LARGE SCALE GENOMIC DNA]</scope>
    <source>
        <strain evidence="5">DSM 43163</strain>
    </source>
</reference>
<evidence type="ECO:0000313" key="4">
    <source>
        <dbReference type="EMBL" id="SEF93013.1"/>
    </source>
</evidence>
<sequence length="466" mass="50413">MDPQIHTHESTPASRPLASMTAETLLTRDFDSRPALVYERLRGKYGAVAPVDLLGVPVWLVLGYAEVLEVLRNDRGIWSKNPDDWPAFGKGEVPADWPLRPTYASRGVSYSEGREHAEFREMWSAALRPFQDRSQPQARLLEEEVRRYADELLSLLAESGQSGWADLSAQYVRPLMLMVCNRLIGFGVGTEEALMDMWRVTDAGPDAPEATARLAAMLTEVIVAKRQQPGDDLTSAMLAARADLPVEQLAAEIGMLLGVVGDLTGSLICNTIVEVIVGNTAARASLAGGMVRETVNRAAMANPANNNLTLRFATADTVLGGTVIMAGDPVMLSVAAAHADPRFAQALDPSSVHSSRAHLAWGAGPHQCPGDELATTLVTIAVERLFERMAGLELALPADQLPWRASPIMRGLRALPVRFRLREFPPQAPVPATGDEPRAEAEGPAAGTVSRSTLSRLVRALLRQRS</sequence>
<dbReference type="InterPro" id="IPR036396">
    <property type="entry name" value="Cyt_P450_sf"/>
</dbReference>
<keyword evidence="2" id="KW-0408">Iron</keyword>
<dbReference type="GO" id="GO:0020037">
    <property type="term" value="F:heme binding"/>
    <property type="evidence" value="ECO:0007669"/>
    <property type="project" value="InterPro"/>
</dbReference>
<evidence type="ECO:0000256" key="2">
    <source>
        <dbReference type="RuleBase" id="RU000461"/>
    </source>
</evidence>
<dbReference type="InterPro" id="IPR017972">
    <property type="entry name" value="Cyt_P450_CS"/>
</dbReference>
<dbReference type="GO" id="GO:0004497">
    <property type="term" value="F:monooxygenase activity"/>
    <property type="evidence" value="ECO:0007669"/>
    <property type="project" value="UniProtKB-KW"/>
</dbReference>
<keyword evidence="5" id="KW-1185">Reference proteome</keyword>
<dbReference type="AlphaFoldDB" id="A0A1H5W0S6"/>
<dbReference type="EMBL" id="FNVO01000002">
    <property type="protein sequence ID" value="SEF93013.1"/>
    <property type="molecule type" value="Genomic_DNA"/>
</dbReference>
<keyword evidence="2" id="KW-0560">Oxidoreductase</keyword>
<dbReference type="Pfam" id="PF00067">
    <property type="entry name" value="p450"/>
    <property type="match status" value="1"/>
</dbReference>
<keyword evidence="2" id="KW-0503">Monooxygenase</keyword>
<comment type="similarity">
    <text evidence="1 2">Belongs to the cytochrome P450 family.</text>
</comment>
<dbReference type="GO" id="GO:0016705">
    <property type="term" value="F:oxidoreductase activity, acting on paired donors, with incorporation or reduction of molecular oxygen"/>
    <property type="evidence" value="ECO:0007669"/>
    <property type="project" value="InterPro"/>
</dbReference>
<dbReference type="InterPro" id="IPR001128">
    <property type="entry name" value="Cyt_P450"/>
</dbReference>
<evidence type="ECO:0000256" key="3">
    <source>
        <dbReference type="SAM" id="MobiDB-lite"/>
    </source>
</evidence>
<proteinExistence type="inferred from homology"/>
<dbReference type="SUPFAM" id="SSF48264">
    <property type="entry name" value="Cytochrome P450"/>
    <property type="match status" value="1"/>
</dbReference>
<name>A0A1H5W0S6_9ACTN</name>
<protein>
    <submittedName>
        <fullName evidence="4">Cytochrome P450</fullName>
    </submittedName>
</protein>
<dbReference type="PANTHER" id="PTHR46696">
    <property type="entry name" value="P450, PUTATIVE (EUROFUNG)-RELATED"/>
    <property type="match status" value="1"/>
</dbReference>
<accession>A0A1H5W0S6</accession>
<gene>
    <name evidence="4" type="ORF">SAMN04489712_102544</name>
</gene>
<organism evidence="4 5">
    <name type="scientific">Thermomonospora echinospora</name>
    <dbReference type="NCBI Taxonomy" id="1992"/>
    <lineage>
        <taxon>Bacteria</taxon>
        <taxon>Bacillati</taxon>
        <taxon>Actinomycetota</taxon>
        <taxon>Actinomycetes</taxon>
        <taxon>Streptosporangiales</taxon>
        <taxon>Thermomonosporaceae</taxon>
        <taxon>Thermomonospora</taxon>
    </lineage>
</organism>
<dbReference type="PROSITE" id="PS00086">
    <property type="entry name" value="CYTOCHROME_P450"/>
    <property type="match status" value="1"/>
</dbReference>
<dbReference type="OrthoDB" id="4133219at2"/>
<dbReference type="InterPro" id="IPR002397">
    <property type="entry name" value="Cyt_P450_B"/>
</dbReference>
<evidence type="ECO:0000313" key="5">
    <source>
        <dbReference type="Proteomes" id="UP000236723"/>
    </source>
</evidence>
<keyword evidence="2" id="KW-0479">Metal-binding</keyword>
<dbReference type="Proteomes" id="UP000236723">
    <property type="component" value="Unassembled WGS sequence"/>
</dbReference>
<evidence type="ECO:0000256" key="1">
    <source>
        <dbReference type="ARBA" id="ARBA00010617"/>
    </source>
</evidence>
<keyword evidence="2" id="KW-0349">Heme</keyword>